<dbReference type="PROSITE" id="PS01305">
    <property type="entry name" value="MOAA_NIFB_PQQE"/>
    <property type="match status" value="1"/>
</dbReference>
<keyword evidence="9" id="KW-1185">Reference proteome</keyword>
<evidence type="ECO:0000313" key="8">
    <source>
        <dbReference type="EMBL" id="AUN99918.1"/>
    </source>
</evidence>
<evidence type="ECO:0000256" key="7">
    <source>
        <dbReference type="ARBA" id="ARBA00023014"/>
    </source>
</evidence>
<sequence>MIKLPDIHVPDHYNYVGVFLTLSCNISCSYCINHLVGLQKGRKLLTAEEWAKGLSRLKMTNKIPLTLQGGEPTIHKHFYEIVNSLPAEFDIDLLTNIQFSPKKFAQKIDKNRINRQAPYAPIRVSYHPETMDLRDTLNKVVELKAYGFNVGVYGVRHPSQIKEIEEAKELFASNGIDFRFKDFLGMHDNQLYGEYKYHGAVFSQEKRSCLCKTSELLIDPFGKVFRCHHDLYNNKNPVGDLLDPDYQIEDIFRPCDYFGSCNPCDVKVKNNRFQQFGHTSVEIRL</sequence>
<comment type="cofactor">
    <cofactor evidence="1">
        <name>[4Fe-4S] cluster</name>
        <dbReference type="ChEBI" id="CHEBI:49883"/>
    </cofactor>
</comment>
<dbReference type="SFLD" id="SFLDG01067">
    <property type="entry name" value="SPASM/twitch_domain_containing"/>
    <property type="match status" value="1"/>
</dbReference>
<dbReference type="GO" id="GO:0051539">
    <property type="term" value="F:4 iron, 4 sulfur cluster binding"/>
    <property type="evidence" value="ECO:0007669"/>
    <property type="project" value="UniProtKB-KW"/>
</dbReference>
<proteinExistence type="predicted"/>
<accession>A0A2K9NWM0</accession>
<dbReference type="GO" id="GO:0046872">
    <property type="term" value="F:metal ion binding"/>
    <property type="evidence" value="ECO:0007669"/>
    <property type="project" value="UniProtKB-KW"/>
</dbReference>
<dbReference type="AlphaFoldDB" id="A0A2K9NWM0"/>
<evidence type="ECO:0000256" key="4">
    <source>
        <dbReference type="ARBA" id="ARBA00022723"/>
    </source>
</evidence>
<dbReference type="SFLD" id="SFLDS00029">
    <property type="entry name" value="Radical_SAM"/>
    <property type="match status" value="1"/>
</dbReference>
<dbReference type="InterPro" id="IPR050377">
    <property type="entry name" value="Radical_SAM_PqqE_MftC-like"/>
</dbReference>
<keyword evidence="2" id="KW-0004">4Fe-4S</keyword>
<keyword evidence="3" id="KW-0949">S-adenosyl-L-methionine</keyword>
<dbReference type="InterPro" id="IPR013785">
    <property type="entry name" value="Aldolase_TIM"/>
</dbReference>
<keyword evidence="6" id="KW-0408">Iron</keyword>
<keyword evidence="4" id="KW-0479">Metal-binding</keyword>
<reference evidence="8 9" key="1">
    <citation type="submission" date="2018-01" db="EMBL/GenBank/DDBJ databases">
        <title>Complete genome sequence of Bacteriovorax stolpii DSM12778.</title>
        <authorList>
            <person name="Tang B."/>
            <person name="Chang J."/>
        </authorList>
    </citation>
    <scope>NUCLEOTIDE SEQUENCE [LARGE SCALE GENOMIC DNA]</scope>
    <source>
        <strain evidence="8 9">DSM 12778</strain>
    </source>
</reference>
<evidence type="ECO:0000313" key="9">
    <source>
        <dbReference type="Proteomes" id="UP000235584"/>
    </source>
</evidence>
<dbReference type="RefSeq" id="WP_102245207.1">
    <property type="nucleotide sequence ID" value="NZ_CP025704.1"/>
</dbReference>
<dbReference type="SUPFAM" id="SSF102114">
    <property type="entry name" value="Radical SAM enzymes"/>
    <property type="match status" value="1"/>
</dbReference>
<dbReference type="EMBL" id="CP025704">
    <property type="protein sequence ID" value="AUN99918.1"/>
    <property type="molecule type" value="Genomic_DNA"/>
</dbReference>
<dbReference type="GO" id="GO:0016491">
    <property type="term" value="F:oxidoreductase activity"/>
    <property type="evidence" value="ECO:0007669"/>
    <property type="project" value="UniProtKB-KW"/>
</dbReference>
<dbReference type="CDD" id="cd01335">
    <property type="entry name" value="Radical_SAM"/>
    <property type="match status" value="1"/>
</dbReference>
<dbReference type="PROSITE" id="PS51257">
    <property type="entry name" value="PROKAR_LIPOPROTEIN"/>
    <property type="match status" value="1"/>
</dbReference>
<keyword evidence="5" id="KW-0560">Oxidoreductase</keyword>
<keyword evidence="7" id="KW-0411">Iron-sulfur</keyword>
<evidence type="ECO:0000256" key="6">
    <source>
        <dbReference type="ARBA" id="ARBA00023004"/>
    </source>
</evidence>
<evidence type="ECO:0000256" key="3">
    <source>
        <dbReference type="ARBA" id="ARBA00022691"/>
    </source>
</evidence>
<dbReference type="PANTHER" id="PTHR11228">
    <property type="entry name" value="RADICAL SAM DOMAIN PROTEIN"/>
    <property type="match status" value="1"/>
</dbReference>
<dbReference type="Pfam" id="PF04055">
    <property type="entry name" value="Radical_SAM"/>
    <property type="match status" value="1"/>
</dbReference>
<dbReference type="InterPro" id="IPR000385">
    <property type="entry name" value="MoaA_NifB_PqqE_Fe-S-bd_CS"/>
</dbReference>
<evidence type="ECO:0000256" key="1">
    <source>
        <dbReference type="ARBA" id="ARBA00001966"/>
    </source>
</evidence>
<dbReference type="InterPro" id="IPR058240">
    <property type="entry name" value="rSAM_sf"/>
</dbReference>
<protein>
    <submittedName>
        <fullName evidence="8">Radical SAM protein</fullName>
    </submittedName>
</protein>
<organism evidence="8 9">
    <name type="scientific">Bacteriovorax stolpii</name>
    <name type="common">Bdellovibrio stolpii</name>
    <dbReference type="NCBI Taxonomy" id="960"/>
    <lineage>
        <taxon>Bacteria</taxon>
        <taxon>Pseudomonadati</taxon>
        <taxon>Bdellovibrionota</taxon>
        <taxon>Bacteriovoracia</taxon>
        <taxon>Bacteriovoracales</taxon>
        <taxon>Bacteriovoracaceae</taxon>
        <taxon>Bacteriovorax</taxon>
    </lineage>
</organism>
<dbReference type="Proteomes" id="UP000235584">
    <property type="component" value="Chromosome"/>
</dbReference>
<name>A0A2K9NWM0_BACTC</name>
<evidence type="ECO:0000256" key="5">
    <source>
        <dbReference type="ARBA" id="ARBA00023002"/>
    </source>
</evidence>
<gene>
    <name evidence="8" type="ORF">C0V70_17760</name>
</gene>
<dbReference type="KEGG" id="bsto:C0V70_17760"/>
<dbReference type="PANTHER" id="PTHR11228:SF7">
    <property type="entry name" value="PQQA PEPTIDE CYCLASE"/>
    <property type="match status" value="1"/>
</dbReference>
<dbReference type="Gene3D" id="3.20.20.70">
    <property type="entry name" value="Aldolase class I"/>
    <property type="match status" value="1"/>
</dbReference>
<evidence type="ECO:0000256" key="2">
    <source>
        <dbReference type="ARBA" id="ARBA00022485"/>
    </source>
</evidence>
<dbReference type="InterPro" id="IPR007197">
    <property type="entry name" value="rSAM"/>
</dbReference>